<name>A0A3S3ZD20_9MICO</name>
<protein>
    <submittedName>
        <fullName evidence="2">Uncharacterized protein</fullName>
    </submittedName>
</protein>
<feature type="transmembrane region" description="Helical" evidence="1">
    <location>
        <begin position="62"/>
        <end position="85"/>
    </location>
</feature>
<keyword evidence="1" id="KW-1133">Transmembrane helix</keyword>
<keyword evidence="1" id="KW-0812">Transmembrane</keyword>
<organism evidence="2 3">
    <name type="scientific">Labedella phragmitis</name>
    <dbReference type="NCBI Taxonomy" id="2498849"/>
    <lineage>
        <taxon>Bacteria</taxon>
        <taxon>Bacillati</taxon>
        <taxon>Actinomycetota</taxon>
        <taxon>Actinomycetes</taxon>
        <taxon>Micrococcales</taxon>
        <taxon>Microbacteriaceae</taxon>
        <taxon>Labedella</taxon>
    </lineage>
</organism>
<dbReference type="OrthoDB" id="10011463at2"/>
<sequence length="101" mass="10847">MTRRQRAMGLMVVGALVLLVVILGTIALPLMLDATLAADYSVLPAGTEVVMTKEQFERGQTFPFWGSAFLTALLALAVAIFLVALTWSRAQRGVPTGPLPF</sequence>
<accession>A0A3S3ZD20</accession>
<comment type="caution">
    <text evidence="2">The sequence shown here is derived from an EMBL/GenBank/DDBJ whole genome shotgun (WGS) entry which is preliminary data.</text>
</comment>
<keyword evidence="1" id="KW-0472">Membrane</keyword>
<reference evidence="2 3" key="1">
    <citation type="submission" date="2018-12" db="EMBL/GenBank/DDBJ databases">
        <authorList>
            <person name="Li F."/>
        </authorList>
    </citation>
    <scope>NUCLEOTIDE SEQUENCE [LARGE SCALE GENOMIC DNA]</scope>
    <source>
        <strain evidence="2 3">11W25H-1</strain>
    </source>
</reference>
<evidence type="ECO:0000313" key="2">
    <source>
        <dbReference type="EMBL" id="RWZ52856.1"/>
    </source>
</evidence>
<proteinExistence type="predicted"/>
<dbReference type="RefSeq" id="WP_128493699.1">
    <property type="nucleotide sequence ID" value="NZ_RZNB01000001.1"/>
</dbReference>
<evidence type="ECO:0000313" key="3">
    <source>
        <dbReference type="Proteomes" id="UP000288547"/>
    </source>
</evidence>
<gene>
    <name evidence="2" type="ORF">ELQ90_02640</name>
</gene>
<keyword evidence="3" id="KW-1185">Reference proteome</keyword>
<dbReference type="EMBL" id="RZNB01000001">
    <property type="protein sequence ID" value="RWZ52856.1"/>
    <property type="molecule type" value="Genomic_DNA"/>
</dbReference>
<dbReference type="Proteomes" id="UP000288547">
    <property type="component" value="Unassembled WGS sequence"/>
</dbReference>
<evidence type="ECO:0000256" key="1">
    <source>
        <dbReference type="SAM" id="Phobius"/>
    </source>
</evidence>
<dbReference type="AlphaFoldDB" id="A0A3S3ZD20"/>